<dbReference type="OrthoDB" id="9792392at2"/>
<organism evidence="1 2">
    <name type="scientific">Roseovarius halotolerans</name>
    <dbReference type="NCBI Taxonomy" id="505353"/>
    <lineage>
        <taxon>Bacteria</taxon>
        <taxon>Pseudomonadati</taxon>
        <taxon>Pseudomonadota</taxon>
        <taxon>Alphaproteobacteria</taxon>
        <taxon>Rhodobacterales</taxon>
        <taxon>Roseobacteraceae</taxon>
        <taxon>Roseovarius</taxon>
    </lineage>
</organism>
<dbReference type="AlphaFoldDB" id="A0A1X6YMN0"/>
<evidence type="ECO:0008006" key="3">
    <source>
        <dbReference type="Google" id="ProtNLM"/>
    </source>
</evidence>
<reference evidence="1 2" key="1">
    <citation type="submission" date="2017-03" db="EMBL/GenBank/DDBJ databases">
        <authorList>
            <person name="Afonso C.L."/>
            <person name="Miller P.J."/>
            <person name="Scott M.A."/>
            <person name="Spackman E."/>
            <person name="Goraichik I."/>
            <person name="Dimitrov K.M."/>
            <person name="Suarez D.L."/>
            <person name="Swayne D.E."/>
        </authorList>
    </citation>
    <scope>NUCLEOTIDE SEQUENCE [LARGE SCALE GENOMIC DNA]</scope>
    <source>
        <strain evidence="1 2">CECT 8110</strain>
    </source>
</reference>
<dbReference type="Gene3D" id="3.30.70.100">
    <property type="match status" value="2"/>
</dbReference>
<proteinExistence type="predicted"/>
<dbReference type="Proteomes" id="UP000193207">
    <property type="component" value="Unassembled WGS sequence"/>
</dbReference>
<dbReference type="EMBL" id="FWFU01000001">
    <property type="protein sequence ID" value="SLN25163.1"/>
    <property type="molecule type" value="Genomic_DNA"/>
</dbReference>
<name>A0A1X6YMN0_9RHOB</name>
<evidence type="ECO:0000313" key="2">
    <source>
        <dbReference type="Proteomes" id="UP000193207"/>
    </source>
</evidence>
<protein>
    <recommendedName>
        <fullName evidence="3">DUF1428 domain-containing protein</fullName>
    </recommendedName>
</protein>
<dbReference type="SUPFAM" id="SSF54909">
    <property type="entry name" value="Dimeric alpha+beta barrel"/>
    <property type="match status" value="2"/>
</dbReference>
<gene>
    <name evidence="1" type="ORF">ROH8110_01091</name>
</gene>
<dbReference type="Pfam" id="PF07237">
    <property type="entry name" value="DUF1428"/>
    <property type="match status" value="2"/>
</dbReference>
<sequence>MTYFTGSVGSVPDENRQAFLDHVAAVWRVLKTYGAKRMIETWGVDVPKGKVTDFYGAVDAKEGETIVFSWIEWPDRETTNACWEKMADDPAMKDIPEMPFDGRRMIIGGFEPVFTQGKPHGAPFYQGFVLAVPEESKKAYVSLVGEGWEIFSKHGALGMVETCGRDVPHGKQTDFYRATKAEEGEVPYFSWAAWPDRETCDAAAKAMEAEMGDMDMSAMPFDGMRMMWAGFETIFDSEVAS</sequence>
<dbReference type="InterPro" id="IPR009874">
    <property type="entry name" value="DUF1428"/>
</dbReference>
<accession>A0A1X6YMN0</accession>
<evidence type="ECO:0000313" key="1">
    <source>
        <dbReference type="EMBL" id="SLN25163.1"/>
    </source>
</evidence>
<dbReference type="InterPro" id="IPR011008">
    <property type="entry name" value="Dimeric_a/b-barrel"/>
</dbReference>
<keyword evidence="2" id="KW-1185">Reference proteome</keyword>